<keyword evidence="2" id="KW-1185">Reference proteome</keyword>
<dbReference type="Proteomes" id="UP000527143">
    <property type="component" value="Unassembled WGS sequence"/>
</dbReference>
<protein>
    <submittedName>
        <fullName evidence="1">Uncharacterized protein</fullName>
    </submittedName>
</protein>
<evidence type="ECO:0000313" key="2">
    <source>
        <dbReference type="Proteomes" id="UP000527143"/>
    </source>
</evidence>
<proteinExistence type="predicted"/>
<accession>A0A840YFA9</accession>
<comment type="caution">
    <text evidence="1">The sequence shown here is derived from an EMBL/GenBank/DDBJ whole genome shotgun (WGS) entry which is preliminary data.</text>
</comment>
<dbReference type="EMBL" id="JACIJF010000002">
    <property type="protein sequence ID" value="MBB5709458.1"/>
    <property type="molecule type" value="Genomic_DNA"/>
</dbReference>
<evidence type="ECO:0000313" key="1">
    <source>
        <dbReference type="EMBL" id="MBB5709458.1"/>
    </source>
</evidence>
<gene>
    <name evidence="1" type="ORF">FHT02_000680</name>
</gene>
<name>A0A840YFA9_9SPHN</name>
<dbReference type="AlphaFoldDB" id="A0A840YFA9"/>
<organism evidence="1 2">
    <name type="scientific">Sphingomonas xinjiangensis</name>
    <dbReference type="NCBI Taxonomy" id="643568"/>
    <lineage>
        <taxon>Bacteria</taxon>
        <taxon>Pseudomonadati</taxon>
        <taxon>Pseudomonadota</taxon>
        <taxon>Alphaproteobacteria</taxon>
        <taxon>Sphingomonadales</taxon>
        <taxon>Sphingomonadaceae</taxon>
        <taxon>Sphingomonas</taxon>
    </lineage>
</organism>
<sequence>MIDTPRRLSQHPAGFLTRDRLEDLVPIEPAAMKDRRKKPVEATAIMERQSPGGDHWSPIRIGPAKDPIGRTIRRIWCKIAYGETGTLGDVSTLSDLTGDDLMIKRIAPHAQAG</sequence>
<reference evidence="1 2" key="1">
    <citation type="submission" date="2020-08" db="EMBL/GenBank/DDBJ databases">
        <title>Genomic Encyclopedia of Type Strains, Phase IV (KMG-IV): sequencing the most valuable type-strain genomes for metagenomic binning, comparative biology and taxonomic classification.</title>
        <authorList>
            <person name="Goeker M."/>
        </authorList>
    </citation>
    <scope>NUCLEOTIDE SEQUENCE [LARGE SCALE GENOMIC DNA]</scope>
    <source>
        <strain evidence="1 2">DSM 26736</strain>
    </source>
</reference>